<keyword evidence="3" id="KW-1185">Reference proteome</keyword>
<evidence type="ECO:0000313" key="2">
    <source>
        <dbReference type="EMBL" id="GID61397.1"/>
    </source>
</evidence>
<evidence type="ECO:0000256" key="1">
    <source>
        <dbReference type="SAM" id="MobiDB-lite"/>
    </source>
</evidence>
<dbReference type="Proteomes" id="UP000612282">
    <property type="component" value="Unassembled WGS sequence"/>
</dbReference>
<comment type="caution">
    <text evidence="2">The sequence shown here is derived from an EMBL/GenBank/DDBJ whole genome shotgun (WGS) entry which is preliminary data.</text>
</comment>
<dbReference type="EMBL" id="BOMG01000125">
    <property type="protein sequence ID" value="GID61397.1"/>
    <property type="molecule type" value="Genomic_DNA"/>
</dbReference>
<gene>
    <name evidence="2" type="ORF">Aco03nite_098010</name>
</gene>
<sequence>MIDLNGDPGPPGSGDQLRRLLDRLRPVHLRTLLPGGAPGRVDGRTPGPQLNGDLPPSATRRPGNESNFPCQILFHEPDPASKT</sequence>
<accession>A0ABQ3XSA8</accession>
<proteinExistence type="predicted"/>
<evidence type="ECO:0000313" key="3">
    <source>
        <dbReference type="Proteomes" id="UP000612282"/>
    </source>
</evidence>
<reference evidence="2 3" key="1">
    <citation type="submission" date="2021-01" db="EMBL/GenBank/DDBJ databases">
        <title>Whole genome shotgun sequence of Actinoplanes couchii NBRC 106145.</title>
        <authorList>
            <person name="Komaki H."/>
            <person name="Tamura T."/>
        </authorList>
    </citation>
    <scope>NUCLEOTIDE SEQUENCE [LARGE SCALE GENOMIC DNA]</scope>
    <source>
        <strain evidence="2 3">NBRC 106145</strain>
    </source>
</reference>
<feature type="region of interest" description="Disordered" evidence="1">
    <location>
        <begin position="31"/>
        <end position="83"/>
    </location>
</feature>
<organism evidence="2 3">
    <name type="scientific">Actinoplanes couchii</name>
    <dbReference type="NCBI Taxonomy" id="403638"/>
    <lineage>
        <taxon>Bacteria</taxon>
        <taxon>Bacillati</taxon>
        <taxon>Actinomycetota</taxon>
        <taxon>Actinomycetes</taxon>
        <taxon>Micromonosporales</taxon>
        <taxon>Micromonosporaceae</taxon>
        <taxon>Actinoplanes</taxon>
    </lineage>
</organism>
<name>A0ABQ3XSA8_9ACTN</name>
<protein>
    <submittedName>
        <fullName evidence="2">Uncharacterized protein</fullName>
    </submittedName>
</protein>